<comment type="caution">
    <text evidence="1">The sequence shown here is derived from an EMBL/GenBank/DDBJ whole genome shotgun (WGS) entry which is preliminary data.</text>
</comment>
<organism evidence="1 2">
    <name type="scientific">Thanatephorus cucumeris (strain AG1-IA)</name>
    <name type="common">Rice sheath blight fungus</name>
    <name type="synonym">Rhizoctonia solani</name>
    <dbReference type="NCBI Taxonomy" id="983506"/>
    <lineage>
        <taxon>Eukaryota</taxon>
        <taxon>Fungi</taxon>
        <taxon>Dikarya</taxon>
        <taxon>Basidiomycota</taxon>
        <taxon>Agaricomycotina</taxon>
        <taxon>Agaricomycetes</taxon>
        <taxon>Cantharellales</taxon>
        <taxon>Ceratobasidiaceae</taxon>
        <taxon>Rhizoctonia</taxon>
        <taxon>Rhizoctonia solani AG-1</taxon>
    </lineage>
</organism>
<sequence>MPNGMNVARQVFTKASQSIGEWAVVDCSDRLEKTNFSVEEYGLDSEEEEIIGEVTRYSARSNNWLVPTKIVLRNILISQSFGFHEYHGHSSGKVLHCKRVRPRFKALAISDLQDRCATGYGVSDPSVTARYEIAHAVQNNGADVFSAIAESRPRLSSKINGLGFDQAILTCYPSI</sequence>
<keyword evidence="2" id="KW-1185">Reference proteome</keyword>
<gene>
    <name evidence="1" type="ORF">AG1IA_09772</name>
</gene>
<name>L8WHD1_THACA</name>
<reference evidence="1 2" key="1">
    <citation type="journal article" date="2013" name="Nat. Commun.">
        <title>The evolution and pathogenic mechanisms of the rice sheath blight pathogen.</title>
        <authorList>
            <person name="Zheng A."/>
            <person name="Lin R."/>
            <person name="Xu L."/>
            <person name="Qin P."/>
            <person name="Tang C."/>
            <person name="Ai P."/>
            <person name="Zhang D."/>
            <person name="Liu Y."/>
            <person name="Sun Z."/>
            <person name="Feng H."/>
            <person name="Wang Y."/>
            <person name="Chen Y."/>
            <person name="Liang X."/>
            <person name="Fu R."/>
            <person name="Li Q."/>
            <person name="Zhang J."/>
            <person name="Yu X."/>
            <person name="Xie Z."/>
            <person name="Ding L."/>
            <person name="Guan P."/>
            <person name="Tang J."/>
            <person name="Liang Y."/>
            <person name="Wang S."/>
            <person name="Deng Q."/>
            <person name="Li S."/>
            <person name="Zhu J."/>
            <person name="Wang L."/>
            <person name="Liu H."/>
            <person name="Li P."/>
        </authorList>
    </citation>
    <scope>NUCLEOTIDE SEQUENCE [LARGE SCALE GENOMIC DNA]</scope>
    <source>
        <strain evidence="2">AG-1 IA</strain>
    </source>
</reference>
<protein>
    <submittedName>
        <fullName evidence="1">Uncharacterized protein</fullName>
    </submittedName>
</protein>
<proteinExistence type="predicted"/>
<dbReference type="AlphaFoldDB" id="L8WHD1"/>
<accession>L8WHD1</accession>
<evidence type="ECO:0000313" key="2">
    <source>
        <dbReference type="Proteomes" id="UP000011668"/>
    </source>
</evidence>
<evidence type="ECO:0000313" key="1">
    <source>
        <dbReference type="EMBL" id="ELU36198.1"/>
    </source>
</evidence>
<dbReference type="HOGENOM" id="CLU_1533593_0_0_1"/>
<dbReference type="EMBL" id="AFRT01004022">
    <property type="protein sequence ID" value="ELU36198.1"/>
    <property type="molecule type" value="Genomic_DNA"/>
</dbReference>
<dbReference type="Proteomes" id="UP000011668">
    <property type="component" value="Unassembled WGS sequence"/>
</dbReference>